<feature type="compositionally biased region" description="Basic and acidic residues" evidence="1">
    <location>
        <begin position="170"/>
        <end position="194"/>
    </location>
</feature>
<feature type="compositionally biased region" description="Basic and acidic residues" evidence="1">
    <location>
        <begin position="312"/>
        <end position="329"/>
    </location>
</feature>
<proteinExistence type="predicted"/>
<feature type="compositionally biased region" description="Polar residues" evidence="1">
    <location>
        <begin position="334"/>
        <end position="344"/>
    </location>
</feature>
<feature type="region of interest" description="Disordered" evidence="1">
    <location>
        <begin position="100"/>
        <end position="377"/>
    </location>
</feature>
<reference evidence="3 4" key="1">
    <citation type="journal article" date="2022" name="bioRxiv">
        <title>Genomics of Preaxostyla Flagellates Illuminates Evolutionary Transitions and the Path Towards Mitochondrial Loss.</title>
        <authorList>
            <person name="Novak L.V.F."/>
            <person name="Treitli S.C."/>
            <person name="Pyrih J."/>
            <person name="Halakuc P."/>
            <person name="Pipaliya S.V."/>
            <person name="Vacek V."/>
            <person name="Brzon O."/>
            <person name="Soukal P."/>
            <person name="Eme L."/>
            <person name="Dacks J.B."/>
            <person name="Karnkowska A."/>
            <person name="Elias M."/>
            <person name="Hampl V."/>
        </authorList>
    </citation>
    <scope>NUCLEOTIDE SEQUENCE [LARGE SCALE GENOMIC DNA]</scope>
    <source>
        <strain evidence="3">NAU3</strain>
        <tissue evidence="3">Gut</tissue>
    </source>
</reference>
<feature type="compositionally biased region" description="Basic residues" evidence="1">
    <location>
        <begin position="250"/>
        <end position="264"/>
    </location>
</feature>
<gene>
    <name evidence="3" type="ORF">BLNAU_13613</name>
</gene>
<evidence type="ECO:0000256" key="1">
    <source>
        <dbReference type="SAM" id="MobiDB-lite"/>
    </source>
</evidence>
<comment type="caution">
    <text evidence="3">The sequence shown here is derived from an EMBL/GenBank/DDBJ whole genome shotgun (WGS) entry which is preliminary data.</text>
</comment>
<dbReference type="EMBL" id="JARBJD010000118">
    <property type="protein sequence ID" value="KAK2951456.1"/>
    <property type="molecule type" value="Genomic_DNA"/>
</dbReference>
<feature type="signal peptide" evidence="2">
    <location>
        <begin position="1"/>
        <end position="18"/>
    </location>
</feature>
<protein>
    <submittedName>
        <fullName evidence="3">Uncharacterized protein</fullName>
    </submittedName>
</protein>
<evidence type="ECO:0000313" key="4">
    <source>
        <dbReference type="Proteomes" id="UP001281761"/>
    </source>
</evidence>
<evidence type="ECO:0000313" key="3">
    <source>
        <dbReference type="EMBL" id="KAK2951456.1"/>
    </source>
</evidence>
<feature type="compositionally biased region" description="Basic and acidic residues" evidence="1">
    <location>
        <begin position="219"/>
        <end position="234"/>
    </location>
</feature>
<feature type="compositionally biased region" description="Polar residues" evidence="1">
    <location>
        <begin position="102"/>
        <end position="112"/>
    </location>
</feature>
<evidence type="ECO:0000256" key="2">
    <source>
        <dbReference type="SAM" id="SignalP"/>
    </source>
</evidence>
<keyword evidence="4" id="KW-1185">Reference proteome</keyword>
<feature type="chain" id="PRO_5045711770" evidence="2">
    <location>
        <begin position="19"/>
        <end position="411"/>
    </location>
</feature>
<keyword evidence="2" id="KW-0732">Signal</keyword>
<dbReference type="Proteomes" id="UP001281761">
    <property type="component" value="Unassembled WGS sequence"/>
</dbReference>
<sequence>MRRMISLLICTTKLCVQFFPTPHHPNLITISIKSHNLETLVQTESPCPPQTNNQTPPFSHLSTSNKVYFGTTNRSSLILNQPSHFSRLPSLDHLAHHKTSETELTLHQTAPSTDKHGKGRRMSHSPPKEGIVTQKKKTQKWTGKMFGWLTGWGKNTKPKSKSAEIKQTAKKKEKEDKDDKIGKSKPKEPEERSETTGTSDTPKPLIEPGEVQNKSRPAVQKEERTGSVKRDTTHQHSFTIHHLEVGNIHPSKKITIRKLPKRKSKQDNTKVDCNKEKRKERMQKRETNEWGETERKEEGEEDEVRAEKRRRQVENLKRIILKRESKEEDPTGGEQRNPQLSNLRQPKIDSFFLKKEPRFEEPEDIQESPPHTPKFFLTNSTTFQTNIEQNFFSINPSITNPPSIRRWKKEC</sequence>
<feature type="compositionally biased region" description="Basic and acidic residues" evidence="1">
    <location>
        <begin position="265"/>
        <end position="298"/>
    </location>
</feature>
<name>A0ABQ9XG61_9EUKA</name>
<organism evidence="3 4">
    <name type="scientific">Blattamonas nauphoetae</name>
    <dbReference type="NCBI Taxonomy" id="2049346"/>
    <lineage>
        <taxon>Eukaryota</taxon>
        <taxon>Metamonada</taxon>
        <taxon>Preaxostyla</taxon>
        <taxon>Oxymonadida</taxon>
        <taxon>Blattamonas</taxon>
    </lineage>
</organism>
<accession>A0ABQ9XG61</accession>